<proteinExistence type="predicted"/>
<evidence type="ECO:0000313" key="3">
    <source>
        <dbReference type="Proteomes" id="UP000075787"/>
    </source>
</evidence>
<dbReference type="GO" id="GO:0006355">
    <property type="term" value="P:regulation of DNA-templated transcription"/>
    <property type="evidence" value="ECO:0007669"/>
    <property type="project" value="TreeGrafter"/>
</dbReference>
<dbReference type="AlphaFoldDB" id="A0A161R4K9"/>
<dbReference type="PANTHER" id="PTHR43130:SF2">
    <property type="entry name" value="DJ-1_PFPI DOMAIN-CONTAINING PROTEIN"/>
    <property type="match status" value="1"/>
</dbReference>
<dbReference type="InterPro" id="IPR029062">
    <property type="entry name" value="Class_I_gatase-like"/>
</dbReference>
<dbReference type="Proteomes" id="UP000075787">
    <property type="component" value="Unassembled WGS sequence"/>
</dbReference>
<comment type="caution">
    <text evidence="2">The sequence shown here is derived from an EMBL/GenBank/DDBJ whole genome shotgun (WGS) entry which is preliminary data.</text>
</comment>
<sequence>MTDTTIRRRAGLLIFPGLTALDMIGPWEVFLRLPGWAPVAIGLNDQPIAADGRLMITPQATIADCPPLDLLIVPGGGGVDALLDRPDVLDFVRSRAGAAEFGVASVCTGALVLGAAGLLRGRRAATHWASRPLLAALGAEPSADRVVIDGPVATGGGVTAGIDIALALAARIAGPDIAAAAELAIEYAPEPPMGAGRPELAPPAVLAMVETAFADRIAARRRLVEAAAARLS</sequence>
<dbReference type="SUPFAM" id="SSF52317">
    <property type="entry name" value="Class I glutamine amidotransferase-like"/>
    <property type="match status" value="1"/>
</dbReference>
<name>A0A161R4K9_9PROT</name>
<protein>
    <submittedName>
        <fullName evidence="2">Dimethylglycine dehydrogenase</fullName>
    </submittedName>
</protein>
<evidence type="ECO:0000313" key="2">
    <source>
        <dbReference type="EMBL" id="KYO53376.1"/>
    </source>
</evidence>
<dbReference type="PANTHER" id="PTHR43130">
    <property type="entry name" value="ARAC-FAMILY TRANSCRIPTIONAL REGULATOR"/>
    <property type="match status" value="1"/>
</dbReference>
<dbReference type="InterPro" id="IPR052158">
    <property type="entry name" value="INH-QAR"/>
</dbReference>
<dbReference type="GeneID" id="97243379"/>
<dbReference type="Pfam" id="PF01965">
    <property type="entry name" value="DJ-1_PfpI"/>
    <property type="match status" value="1"/>
</dbReference>
<dbReference type="RefSeq" id="WP_062763686.1">
    <property type="nucleotide sequence ID" value="NZ_CP121045.1"/>
</dbReference>
<evidence type="ECO:0000259" key="1">
    <source>
        <dbReference type="Pfam" id="PF01965"/>
    </source>
</evidence>
<organism evidence="2 3">
    <name type="scientific">Tistrella mobilis</name>
    <dbReference type="NCBI Taxonomy" id="171437"/>
    <lineage>
        <taxon>Bacteria</taxon>
        <taxon>Pseudomonadati</taxon>
        <taxon>Pseudomonadota</taxon>
        <taxon>Alphaproteobacteria</taxon>
        <taxon>Geminicoccales</taxon>
        <taxon>Geminicoccaceae</taxon>
        <taxon>Tistrella</taxon>
    </lineage>
</organism>
<reference evidence="2 3" key="1">
    <citation type="submission" date="2015-12" db="EMBL/GenBank/DDBJ databases">
        <title>Genome sequence of Tistrella mobilis MCCC 1A02139.</title>
        <authorList>
            <person name="Lu L."/>
            <person name="Lai Q."/>
            <person name="Shao Z."/>
            <person name="Qian P."/>
        </authorList>
    </citation>
    <scope>NUCLEOTIDE SEQUENCE [LARGE SCALE GENOMIC DNA]</scope>
    <source>
        <strain evidence="2 3">MCCC 1A02139</strain>
    </source>
</reference>
<dbReference type="CDD" id="cd03139">
    <property type="entry name" value="GATase1_PfpI_2"/>
    <property type="match status" value="1"/>
</dbReference>
<dbReference type="EMBL" id="LPZR01000115">
    <property type="protein sequence ID" value="KYO53376.1"/>
    <property type="molecule type" value="Genomic_DNA"/>
</dbReference>
<dbReference type="InterPro" id="IPR002818">
    <property type="entry name" value="DJ-1/PfpI"/>
</dbReference>
<feature type="domain" description="DJ-1/PfpI" evidence="1">
    <location>
        <begin position="9"/>
        <end position="169"/>
    </location>
</feature>
<dbReference type="Gene3D" id="3.40.50.880">
    <property type="match status" value="1"/>
</dbReference>
<gene>
    <name evidence="2" type="ORF">AUP44_26770</name>
</gene>
<accession>A0A161R4K9</accession>
<dbReference type="OrthoDB" id="186587at2"/>